<dbReference type="Proteomes" id="UP000321691">
    <property type="component" value="Unassembled WGS sequence"/>
</dbReference>
<protein>
    <recommendedName>
        <fullName evidence="4">DUF5626 domain-containing protein</fullName>
    </recommendedName>
</protein>
<dbReference type="EMBL" id="BJZI01000003">
    <property type="protein sequence ID" value="GEO65890.1"/>
    <property type="molecule type" value="Genomic_DNA"/>
</dbReference>
<gene>
    <name evidence="2" type="ORF">LSP04_03090</name>
</gene>
<feature type="chain" id="PRO_5045473345" description="DUF5626 domain-containing protein" evidence="1">
    <location>
        <begin position="26"/>
        <end position="132"/>
    </location>
</feature>
<keyword evidence="3" id="KW-1185">Reference proteome</keyword>
<comment type="caution">
    <text evidence="2">The sequence shown here is derived from an EMBL/GenBank/DDBJ whole genome shotgun (WGS) entry which is preliminary data.</text>
</comment>
<proteinExistence type="predicted"/>
<name>A0ABQ0WQM9_9LACO</name>
<sequence length="132" mass="15096">MNIKRVILTLTTSALGIVLMLPVTADASSWHKGTPKAIRGVWFLQEKDRWTSFEVTKKDFGVGHMGMPAVTVWHPFYKKTKSAYILKGYAKANGLWLGANIKYKVVKRGRHIHIKSIKKTIYDNITLYKTKF</sequence>
<keyword evidence="1" id="KW-0732">Signal</keyword>
<organism evidence="2 3">
    <name type="scientific">Levilactobacillus spicheri</name>
    <dbReference type="NCBI Taxonomy" id="216463"/>
    <lineage>
        <taxon>Bacteria</taxon>
        <taxon>Bacillati</taxon>
        <taxon>Bacillota</taxon>
        <taxon>Bacilli</taxon>
        <taxon>Lactobacillales</taxon>
        <taxon>Lactobacillaceae</taxon>
        <taxon>Levilactobacillus</taxon>
    </lineage>
</organism>
<evidence type="ECO:0000313" key="2">
    <source>
        <dbReference type="EMBL" id="GEO65890.1"/>
    </source>
</evidence>
<feature type="signal peptide" evidence="1">
    <location>
        <begin position="1"/>
        <end position="25"/>
    </location>
</feature>
<evidence type="ECO:0000313" key="3">
    <source>
        <dbReference type="Proteomes" id="UP000321691"/>
    </source>
</evidence>
<reference evidence="2 3" key="1">
    <citation type="submission" date="2019-07" db="EMBL/GenBank/DDBJ databases">
        <title>Whole genome shotgun sequence of Lactobacillus spicheri NBRC 107155.</title>
        <authorList>
            <person name="Hosoyama A."/>
            <person name="Uohara A."/>
            <person name="Ohji S."/>
            <person name="Ichikawa N."/>
        </authorList>
    </citation>
    <scope>NUCLEOTIDE SEQUENCE [LARGE SCALE GENOMIC DNA]</scope>
    <source>
        <strain evidence="2 3">NBRC 107155</strain>
    </source>
</reference>
<accession>A0ABQ0WQM9</accession>
<evidence type="ECO:0000256" key="1">
    <source>
        <dbReference type="SAM" id="SignalP"/>
    </source>
</evidence>
<evidence type="ECO:0008006" key="4">
    <source>
        <dbReference type="Google" id="ProtNLM"/>
    </source>
</evidence>
<dbReference type="RefSeq" id="WP_056963011.1">
    <property type="nucleotide sequence ID" value="NZ_BJZI01000003.1"/>
</dbReference>